<dbReference type="EC" id="6.2.1.44" evidence="4"/>
<keyword evidence="2" id="KW-0436">Ligase</keyword>
<dbReference type="PANTHER" id="PTHR43201">
    <property type="entry name" value="ACYL-COA SYNTHETASE"/>
    <property type="match status" value="1"/>
</dbReference>
<dbReference type="Gene3D" id="3.40.50.12780">
    <property type="entry name" value="N-terminal domain of ligase-like"/>
    <property type="match status" value="1"/>
</dbReference>
<feature type="domain" description="AMP-dependent synthetase/ligase" evidence="6">
    <location>
        <begin position="31"/>
        <end position="421"/>
    </location>
</feature>
<evidence type="ECO:0000313" key="8">
    <source>
        <dbReference type="EMBL" id="PHZ83582.1"/>
    </source>
</evidence>
<evidence type="ECO:0000313" key="9">
    <source>
        <dbReference type="Proteomes" id="UP000229730"/>
    </source>
</evidence>
<dbReference type="InterPro" id="IPR042099">
    <property type="entry name" value="ANL_N_sf"/>
</dbReference>
<dbReference type="EMBL" id="PDEM01000032">
    <property type="protein sequence ID" value="PHZ83582.1"/>
    <property type="molecule type" value="Genomic_DNA"/>
</dbReference>
<evidence type="ECO:0000256" key="4">
    <source>
        <dbReference type="ARBA" id="ARBA00066616"/>
    </source>
</evidence>
<dbReference type="NCBIfam" id="NF009233">
    <property type="entry name" value="PRK12583.1"/>
    <property type="match status" value="1"/>
</dbReference>
<keyword evidence="9" id="KW-1185">Reference proteome</keyword>
<feature type="domain" description="AMP-binding enzyme C-terminal" evidence="7">
    <location>
        <begin position="472"/>
        <end position="547"/>
    </location>
</feature>
<dbReference type="GO" id="GO:0006631">
    <property type="term" value="P:fatty acid metabolic process"/>
    <property type="evidence" value="ECO:0007669"/>
    <property type="project" value="TreeGrafter"/>
</dbReference>
<dbReference type="InterPro" id="IPR000873">
    <property type="entry name" value="AMP-dep_synth/lig_dom"/>
</dbReference>
<comment type="caution">
    <text evidence="8">The sequence shown here is derived from an EMBL/GenBank/DDBJ whole genome shotgun (WGS) entry which is preliminary data.</text>
</comment>
<dbReference type="Proteomes" id="UP000229730">
    <property type="component" value="Unassembled WGS sequence"/>
</dbReference>
<evidence type="ECO:0000259" key="6">
    <source>
        <dbReference type="Pfam" id="PF00501"/>
    </source>
</evidence>
<dbReference type="FunFam" id="3.40.50.12780:FF:000003">
    <property type="entry name" value="Long-chain-fatty-acid--CoA ligase FadD"/>
    <property type="match status" value="1"/>
</dbReference>
<dbReference type="AlphaFoldDB" id="A0A2G4YMN2"/>
<organism evidence="8 9">
    <name type="scientific">Paremcibacter congregatus</name>
    <dbReference type="NCBI Taxonomy" id="2043170"/>
    <lineage>
        <taxon>Bacteria</taxon>
        <taxon>Pseudomonadati</taxon>
        <taxon>Pseudomonadota</taxon>
        <taxon>Alphaproteobacteria</taxon>
        <taxon>Emcibacterales</taxon>
        <taxon>Emcibacteraceae</taxon>
        <taxon>Paremcibacter</taxon>
    </lineage>
</organism>
<dbReference type="Gene3D" id="3.30.300.30">
    <property type="match status" value="1"/>
</dbReference>
<dbReference type="PANTHER" id="PTHR43201:SF5">
    <property type="entry name" value="MEDIUM-CHAIN ACYL-COA LIGASE ACSF2, MITOCHONDRIAL"/>
    <property type="match status" value="1"/>
</dbReference>
<dbReference type="InterPro" id="IPR045851">
    <property type="entry name" value="AMP-bd_C_sf"/>
</dbReference>
<protein>
    <recommendedName>
        <fullName evidence="5">3-methylmercaptopropionyl-CoA ligase</fullName>
        <ecNumber evidence="4">6.2.1.44</ecNumber>
    </recommendedName>
</protein>
<dbReference type="InterPro" id="IPR020845">
    <property type="entry name" value="AMP-binding_CS"/>
</dbReference>
<dbReference type="GO" id="GO:0031956">
    <property type="term" value="F:medium-chain fatty acid-CoA ligase activity"/>
    <property type="evidence" value="ECO:0007669"/>
    <property type="project" value="TreeGrafter"/>
</dbReference>
<evidence type="ECO:0000256" key="3">
    <source>
        <dbReference type="ARBA" id="ARBA00051915"/>
    </source>
</evidence>
<dbReference type="InterPro" id="IPR025110">
    <property type="entry name" value="AMP-bd_C"/>
</dbReference>
<comment type="catalytic activity">
    <reaction evidence="3">
        <text>3-(methylsulfanyl)propanoate + ATP + CoA = 3-(methylsulfanyl)propanoyl-CoA + AMP + diphosphate</text>
        <dbReference type="Rhea" id="RHEA:43052"/>
        <dbReference type="ChEBI" id="CHEBI:30616"/>
        <dbReference type="ChEBI" id="CHEBI:33019"/>
        <dbReference type="ChEBI" id="CHEBI:49016"/>
        <dbReference type="ChEBI" id="CHEBI:57287"/>
        <dbReference type="ChEBI" id="CHEBI:82815"/>
        <dbReference type="ChEBI" id="CHEBI:456215"/>
        <dbReference type="EC" id="6.2.1.44"/>
    </reaction>
    <physiologicalReaction direction="left-to-right" evidence="3">
        <dbReference type="Rhea" id="RHEA:43053"/>
    </physiologicalReaction>
</comment>
<evidence type="ECO:0000259" key="7">
    <source>
        <dbReference type="Pfam" id="PF13193"/>
    </source>
</evidence>
<proteinExistence type="inferred from homology"/>
<dbReference type="InParanoid" id="A0A2G4YMN2"/>
<dbReference type="CDD" id="cd05917">
    <property type="entry name" value="FACL_like_2"/>
    <property type="match status" value="1"/>
</dbReference>
<gene>
    <name evidence="8" type="ORF">CRD36_16590</name>
</gene>
<name>A0A2G4YMN2_9PROT</name>
<dbReference type="Pfam" id="PF13193">
    <property type="entry name" value="AMP-binding_C"/>
    <property type="match status" value="1"/>
</dbReference>
<dbReference type="RefSeq" id="WP_099475087.1">
    <property type="nucleotide sequence ID" value="NZ_CP041025.1"/>
</dbReference>
<dbReference type="FunFam" id="3.30.300.30:FF:000008">
    <property type="entry name" value="2,3-dihydroxybenzoate-AMP ligase"/>
    <property type="match status" value="1"/>
</dbReference>
<dbReference type="PROSITE" id="PS00455">
    <property type="entry name" value="AMP_BINDING"/>
    <property type="match status" value="1"/>
</dbReference>
<dbReference type="FunCoup" id="A0A2G4YMN2">
    <property type="interactions" value="319"/>
</dbReference>
<dbReference type="OrthoDB" id="6187882at2"/>
<comment type="similarity">
    <text evidence="1">Belongs to the ATP-dependent AMP-binding enzyme family.</text>
</comment>
<evidence type="ECO:0000256" key="1">
    <source>
        <dbReference type="ARBA" id="ARBA00006432"/>
    </source>
</evidence>
<evidence type="ECO:0000256" key="2">
    <source>
        <dbReference type="ARBA" id="ARBA00022598"/>
    </source>
</evidence>
<dbReference type="Pfam" id="PF00501">
    <property type="entry name" value="AMP-binding"/>
    <property type="match status" value="1"/>
</dbReference>
<reference evidence="8 9" key="1">
    <citation type="submission" date="2017-10" db="EMBL/GenBank/DDBJ databases">
        <title>Frigbacter circumglobatus gen. nov. sp. nov., isolated from sediment cultured in situ.</title>
        <authorList>
            <person name="Zhao Z."/>
        </authorList>
    </citation>
    <scope>NUCLEOTIDE SEQUENCE [LARGE SCALE GENOMIC DNA]</scope>
    <source>
        <strain evidence="8 9">ZYL</strain>
    </source>
</reference>
<dbReference type="SUPFAM" id="SSF56801">
    <property type="entry name" value="Acetyl-CoA synthetase-like"/>
    <property type="match status" value="1"/>
</dbReference>
<accession>A0A2G4YMN2</accession>
<sequence length="569" mass="62664">MTAEVSEGPPLSIVTGDKDAALITQTIGDRFDQAVKVYGDRNCVVVCDQGVRWTYSEFAGKVTDFAAGLLSLGLVPGDRVGIWAPNCAEWLITQYATAKAGLIQVNINPAYGQAELEYALNKVGCKALITAEQFKNSAYITMLQTLAPELNRSAPGNLQAAKLPALKTVIRLGDAQTPGFFNFDAIMARADDDLRTQVKVVQTGLRPHDAINIQFTSGTTGAPKGATLTHHNILNNGYFVGQAMKFTEQDRLCIPVPLYHCFGMVMGSLTCITHGACMVLPGEGFDPAQTLKAVMDEKCTALHGVPTMFIAELDLPDLNSYDLSSLRTGIMAGASCPIKVMKRVFTEMHMTEVTIAYGMTETSPVSFQSSTDDPIEHRVSTVGRIHPHVEVKVIDEAGNITPRGVRGELCTRGYSVMQGYWADPERTAEAIDAEGWMHTGDLATLDEAGYCNIVGRVKDMVIRGGENIYPREVEEYFYRHPKIQDAQVFGVPDERFGEELCIWVRLKDGEQATEDEMRTFCRGQIAHYKIPRYVVFVEDFPMTVTGKIQKFKMREHMMATLGLTEIKTA</sequence>
<evidence type="ECO:0000256" key="5">
    <source>
        <dbReference type="ARBA" id="ARBA00067668"/>
    </source>
</evidence>